<evidence type="ECO:0000256" key="7">
    <source>
        <dbReference type="SAM" id="MobiDB-lite"/>
    </source>
</evidence>
<dbReference type="SUPFAM" id="SSF50249">
    <property type="entry name" value="Nucleic acid-binding proteins"/>
    <property type="match status" value="1"/>
</dbReference>
<dbReference type="EC" id="2.7.7.8" evidence="6"/>
<dbReference type="GO" id="GO:0003723">
    <property type="term" value="F:RNA binding"/>
    <property type="evidence" value="ECO:0007669"/>
    <property type="project" value="UniProtKB-UniRule"/>
</dbReference>
<dbReference type="HAMAP" id="MF_01595">
    <property type="entry name" value="PNPase"/>
    <property type="match status" value="1"/>
</dbReference>
<evidence type="ECO:0000256" key="2">
    <source>
        <dbReference type="ARBA" id="ARBA00022490"/>
    </source>
</evidence>
<dbReference type="InterPro" id="IPR012340">
    <property type="entry name" value="NA-bd_OB-fold"/>
</dbReference>
<evidence type="ECO:0000256" key="4">
    <source>
        <dbReference type="ARBA" id="ARBA00022695"/>
    </source>
</evidence>
<keyword evidence="5 6" id="KW-0694">RNA-binding</keyword>
<dbReference type="SUPFAM" id="SSF54791">
    <property type="entry name" value="Eukaryotic type KH-domain (KH-domain type I)"/>
    <property type="match status" value="1"/>
</dbReference>
<dbReference type="InterPro" id="IPR003029">
    <property type="entry name" value="S1_domain"/>
</dbReference>
<dbReference type="PIRSF" id="PIRSF005499">
    <property type="entry name" value="PNPase"/>
    <property type="match status" value="1"/>
</dbReference>
<dbReference type="FunFam" id="2.40.50.140:FF:000189">
    <property type="entry name" value="Polyribonucleotide nucleotidyltransferase, putative"/>
    <property type="match status" value="1"/>
</dbReference>
<keyword evidence="2 6" id="KW-0963">Cytoplasm</keyword>
<dbReference type="EMBL" id="MEVD01000003">
    <property type="protein sequence ID" value="OGC54399.1"/>
    <property type="molecule type" value="Genomic_DNA"/>
</dbReference>
<dbReference type="Pfam" id="PF00575">
    <property type="entry name" value="S1"/>
    <property type="match status" value="1"/>
</dbReference>
<sequence>MKNIVKKELDFFSKKLELETGQLAFQSNMAVKATYGDTVILVTAVANKPSVETDFFPLTVNYEEKLYASGFIKSSRFIKRDGRATDEAVVSRRMIDHAIRPLFPKDYKDEVQVIVTILSLDSTSNPEFLAMLGVSACLTASDIPFHGLMSSLEVGYIDGNYIANPNYDMVEHSLIDMMVSFSGEDKKFLAVEAEVKVQPEEIVLGAIEFAFNNVDPLIKLVDEFAKEVNPEGKKYEYESKALSPEILDDVSGAAKGKLVEMLGMGFDKTKLRDSLDELKTGVLTQFEGKYKKVDILSALEEVEKHSVQHLILDEGKRPDGRGVKDIRQISGSVAVLPRTHGSALFTRGVTQVLTVTTLGSPSQELFIQDMYGEKTKRFIHYYNFPPFSSGETGKIGSPGSREIGHGLLAERALRAVIPSQKEFPYMIILVSETLSSSGSSSMASACASAMALMDAGVPIKEMVGGVGVGLIVNDDMSKVKIMTDLAYMEDAFGFLDFKMTGTRTGVTAMQADMKLPGIPMSLLPKIIEQSKEGRMQVLDEMEKVISAPRDQVSQYAPKTVVVKIDTDKIGVVIGAGGRTIKDIQDKTETVLTIEQDGSVVITSATEENAHKAAEMVIGLVKDVKPGEVYEGTVSDVVDFGAFVEILPNKDGLLHISEISNEYVNDVSDFLKVGDKVKVKVLAVENGKISLSKKALESNDYDSSPRPTDHRTGGGRDRDGRGRDRDGRDRDRGRDRSGGKLFGGDRRRR</sequence>
<dbReference type="GO" id="GO:0006396">
    <property type="term" value="P:RNA processing"/>
    <property type="evidence" value="ECO:0007669"/>
    <property type="project" value="InterPro"/>
</dbReference>
<dbReference type="Pfam" id="PF01138">
    <property type="entry name" value="RNase_PH"/>
    <property type="match status" value="2"/>
</dbReference>
<comment type="subcellular location">
    <subcellularLocation>
        <location evidence="6">Cytoplasm</location>
    </subcellularLocation>
</comment>
<comment type="similarity">
    <text evidence="1 6">Belongs to the polyribonucleotide nucleotidyltransferase family.</text>
</comment>
<proteinExistence type="inferred from homology"/>
<dbReference type="NCBIfam" id="TIGR03591">
    <property type="entry name" value="polynuc_phos"/>
    <property type="match status" value="1"/>
</dbReference>
<dbReference type="SUPFAM" id="SSF55666">
    <property type="entry name" value="Ribonuclease PH domain 2-like"/>
    <property type="match status" value="2"/>
</dbReference>
<evidence type="ECO:0000256" key="1">
    <source>
        <dbReference type="ARBA" id="ARBA00007404"/>
    </source>
</evidence>
<dbReference type="Pfam" id="PF00013">
    <property type="entry name" value="KH_1"/>
    <property type="match status" value="1"/>
</dbReference>
<evidence type="ECO:0000256" key="5">
    <source>
        <dbReference type="ARBA" id="ARBA00022884"/>
    </source>
</evidence>
<dbReference type="SMART" id="SM00316">
    <property type="entry name" value="S1"/>
    <property type="match status" value="1"/>
</dbReference>
<dbReference type="SUPFAM" id="SSF46915">
    <property type="entry name" value="Polynucleotide phosphorylase/guanosine pentaphosphate synthase (PNPase/GPSI), domain 3"/>
    <property type="match status" value="1"/>
</dbReference>
<dbReference type="FunFam" id="3.30.230.70:FF:000001">
    <property type="entry name" value="Polyribonucleotide nucleotidyltransferase"/>
    <property type="match status" value="1"/>
</dbReference>
<dbReference type="Pfam" id="PF03725">
    <property type="entry name" value="RNase_PH_C"/>
    <property type="match status" value="1"/>
</dbReference>
<dbReference type="NCBIfam" id="NF008805">
    <property type="entry name" value="PRK11824.1"/>
    <property type="match status" value="1"/>
</dbReference>
<keyword evidence="6" id="KW-0460">Magnesium</keyword>
<dbReference type="InterPro" id="IPR015847">
    <property type="entry name" value="ExoRNase_PH_dom2"/>
</dbReference>
<dbReference type="InterPro" id="IPR036345">
    <property type="entry name" value="ExoRNase_PH_dom2_sf"/>
</dbReference>
<dbReference type="PROSITE" id="PS50126">
    <property type="entry name" value="S1"/>
    <property type="match status" value="1"/>
</dbReference>
<dbReference type="GO" id="GO:0000175">
    <property type="term" value="F:3'-5'-RNA exonuclease activity"/>
    <property type="evidence" value="ECO:0007669"/>
    <property type="project" value="TreeGrafter"/>
</dbReference>
<accession>A0A1F4VBA5</accession>
<gene>
    <name evidence="6" type="primary">pnp</name>
    <name evidence="9" type="ORF">A3D91_00690</name>
</gene>
<dbReference type="Proteomes" id="UP000178127">
    <property type="component" value="Unassembled WGS sequence"/>
</dbReference>
<keyword evidence="4 6" id="KW-0548">Nucleotidyltransferase</keyword>
<comment type="cofactor">
    <cofactor evidence="6">
        <name>Mg(2+)</name>
        <dbReference type="ChEBI" id="CHEBI:18420"/>
    </cofactor>
</comment>
<name>A0A1F4VBA5_UNCKA</name>
<dbReference type="InterPro" id="IPR015848">
    <property type="entry name" value="PNPase_PH_RNA-bd_bac/org-type"/>
</dbReference>
<dbReference type="GO" id="GO:0005829">
    <property type="term" value="C:cytosol"/>
    <property type="evidence" value="ECO:0007669"/>
    <property type="project" value="TreeGrafter"/>
</dbReference>
<dbReference type="SUPFAM" id="SSF54211">
    <property type="entry name" value="Ribosomal protein S5 domain 2-like"/>
    <property type="match status" value="2"/>
</dbReference>
<dbReference type="InterPro" id="IPR004088">
    <property type="entry name" value="KH_dom_type_1"/>
</dbReference>
<dbReference type="InterPro" id="IPR004087">
    <property type="entry name" value="KH_dom"/>
</dbReference>
<dbReference type="Pfam" id="PF03726">
    <property type="entry name" value="PNPase"/>
    <property type="match status" value="1"/>
</dbReference>
<feature type="domain" description="S1 motif" evidence="8">
    <location>
        <begin position="626"/>
        <end position="693"/>
    </location>
</feature>
<dbReference type="InterPro" id="IPR036612">
    <property type="entry name" value="KH_dom_type_1_sf"/>
</dbReference>
<comment type="catalytic activity">
    <reaction evidence="6">
        <text>RNA(n+1) + phosphate = RNA(n) + a ribonucleoside 5'-diphosphate</text>
        <dbReference type="Rhea" id="RHEA:22096"/>
        <dbReference type="Rhea" id="RHEA-COMP:14527"/>
        <dbReference type="Rhea" id="RHEA-COMP:17342"/>
        <dbReference type="ChEBI" id="CHEBI:43474"/>
        <dbReference type="ChEBI" id="CHEBI:57930"/>
        <dbReference type="ChEBI" id="CHEBI:140395"/>
        <dbReference type="EC" id="2.7.7.8"/>
    </reaction>
</comment>
<feature type="region of interest" description="Disordered" evidence="7">
    <location>
        <begin position="695"/>
        <end position="748"/>
    </location>
</feature>
<dbReference type="InterPro" id="IPR012162">
    <property type="entry name" value="PNPase"/>
</dbReference>
<dbReference type="CDD" id="cd02393">
    <property type="entry name" value="KH-I_PNPase"/>
    <property type="match status" value="1"/>
</dbReference>
<dbReference type="PROSITE" id="PS50084">
    <property type="entry name" value="KH_TYPE_1"/>
    <property type="match status" value="1"/>
</dbReference>
<evidence type="ECO:0000313" key="9">
    <source>
        <dbReference type="EMBL" id="OGC54399.1"/>
    </source>
</evidence>
<dbReference type="AlphaFoldDB" id="A0A1F4VBA5"/>
<evidence type="ECO:0000256" key="3">
    <source>
        <dbReference type="ARBA" id="ARBA00022679"/>
    </source>
</evidence>
<dbReference type="PANTHER" id="PTHR11252:SF0">
    <property type="entry name" value="POLYRIBONUCLEOTIDE NUCLEOTIDYLTRANSFERASE 1, MITOCHONDRIAL"/>
    <property type="match status" value="1"/>
</dbReference>
<evidence type="ECO:0000256" key="6">
    <source>
        <dbReference type="HAMAP-Rule" id="MF_01595"/>
    </source>
</evidence>
<feature type="binding site" evidence="6">
    <location>
        <position position="496"/>
    </location>
    <ligand>
        <name>Mg(2+)</name>
        <dbReference type="ChEBI" id="CHEBI:18420"/>
    </ligand>
</feature>
<dbReference type="STRING" id="1802620.A3D91_00690"/>
<dbReference type="Gene3D" id="3.30.1370.10">
    <property type="entry name" value="K Homology domain, type 1"/>
    <property type="match status" value="1"/>
</dbReference>
<dbReference type="InterPro" id="IPR027408">
    <property type="entry name" value="PNPase/RNase_PH_dom_sf"/>
</dbReference>
<dbReference type="InterPro" id="IPR036456">
    <property type="entry name" value="PNPase_PH_RNA-bd_sf"/>
</dbReference>
<organism evidence="9 10">
    <name type="scientific">candidate division WWE3 bacterium RIFCSPHIGHO2_02_FULL_38_14</name>
    <dbReference type="NCBI Taxonomy" id="1802620"/>
    <lineage>
        <taxon>Bacteria</taxon>
        <taxon>Katanobacteria</taxon>
    </lineage>
</organism>
<comment type="caution">
    <text evidence="9">The sequence shown here is derived from an EMBL/GenBank/DDBJ whole genome shotgun (WGS) entry which is preliminary data.</text>
</comment>
<dbReference type="InterPro" id="IPR020568">
    <property type="entry name" value="Ribosomal_Su5_D2-typ_SF"/>
</dbReference>
<feature type="binding site" evidence="6">
    <location>
        <position position="490"/>
    </location>
    <ligand>
        <name>Mg(2+)</name>
        <dbReference type="ChEBI" id="CHEBI:18420"/>
    </ligand>
</feature>
<keyword evidence="3 6" id="KW-0808">Transferase</keyword>
<dbReference type="PANTHER" id="PTHR11252">
    <property type="entry name" value="POLYRIBONUCLEOTIDE NUCLEOTIDYLTRANSFERASE"/>
    <property type="match status" value="1"/>
</dbReference>
<reference evidence="9 10" key="1">
    <citation type="journal article" date="2016" name="Nat. Commun.">
        <title>Thousands of microbial genomes shed light on interconnected biogeochemical processes in an aquifer system.</title>
        <authorList>
            <person name="Anantharaman K."/>
            <person name="Brown C.T."/>
            <person name="Hug L.A."/>
            <person name="Sharon I."/>
            <person name="Castelle C.J."/>
            <person name="Probst A.J."/>
            <person name="Thomas B.C."/>
            <person name="Singh A."/>
            <person name="Wilkins M.J."/>
            <person name="Karaoz U."/>
            <person name="Brodie E.L."/>
            <person name="Williams K.H."/>
            <person name="Hubbard S.S."/>
            <person name="Banfield J.F."/>
        </authorList>
    </citation>
    <scope>NUCLEOTIDE SEQUENCE [LARGE SCALE GENOMIC DNA]</scope>
</reference>
<dbReference type="GO" id="GO:0006402">
    <property type="term" value="P:mRNA catabolic process"/>
    <property type="evidence" value="ECO:0007669"/>
    <property type="project" value="UniProtKB-UniRule"/>
</dbReference>
<evidence type="ECO:0000313" key="10">
    <source>
        <dbReference type="Proteomes" id="UP000178127"/>
    </source>
</evidence>
<feature type="compositionally biased region" description="Basic and acidic residues" evidence="7">
    <location>
        <begin position="706"/>
        <end position="737"/>
    </location>
</feature>
<keyword evidence="6" id="KW-0479">Metal-binding</keyword>
<protein>
    <recommendedName>
        <fullName evidence="6">Polyribonucleotide nucleotidyltransferase</fullName>
        <ecNumber evidence="6">2.7.7.8</ecNumber>
    </recommendedName>
    <alternativeName>
        <fullName evidence="6">Polynucleotide phosphorylase</fullName>
        <shortName evidence="6">PNPase</shortName>
    </alternativeName>
</protein>
<dbReference type="InterPro" id="IPR001247">
    <property type="entry name" value="ExoRNase_PH_dom1"/>
</dbReference>
<dbReference type="FunFam" id="3.30.1370.10:FF:000001">
    <property type="entry name" value="Polyribonucleotide nucleotidyltransferase"/>
    <property type="match status" value="1"/>
</dbReference>
<dbReference type="Gene3D" id="2.40.50.140">
    <property type="entry name" value="Nucleic acid-binding proteins"/>
    <property type="match status" value="1"/>
</dbReference>
<dbReference type="GO" id="GO:0004654">
    <property type="term" value="F:polyribonucleotide nucleotidyltransferase activity"/>
    <property type="evidence" value="ECO:0007669"/>
    <property type="project" value="UniProtKB-UniRule"/>
</dbReference>
<dbReference type="GO" id="GO:0000287">
    <property type="term" value="F:magnesium ion binding"/>
    <property type="evidence" value="ECO:0007669"/>
    <property type="project" value="UniProtKB-UniRule"/>
</dbReference>
<dbReference type="Gene3D" id="3.30.230.70">
    <property type="entry name" value="GHMP Kinase, N-terminal domain"/>
    <property type="match status" value="2"/>
</dbReference>
<evidence type="ECO:0000259" key="8">
    <source>
        <dbReference type="PROSITE" id="PS50126"/>
    </source>
</evidence>
<comment type="function">
    <text evidence="6">Involved in mRNA degradation. Catalyzes the phosphorolysis of single-stranded polyribonucleotides processively in the 3'- to 5'-direction.</text>
</comment>
<dbReference type="SMART" id="SM00322">
    <property type="entry name" value="KH"/>
    <property type="match status" value="1"/>
</dbReference>